<keyword evidence="3" id="KW-1185">Reference proteome</keyword>
<evidence type="ECO:0000259" key="1">
    <source>
        <dbReference type="PROSITE" id="PS51186"/>
    </source>
</evidence>
<dbReference type="AlphaFoldDB" id="A0AAJ0B203"/>
<name>A0AAJ0B203_9PEZI</name>
<dbReference type="Gene3D" id="3.40.630.30">
    <property type="match status" value="1"/>
</dbReference>
<dbReference type="CDD" id="cd04301">
    <property type="entry name" value="NAT_SF"/>
    <property type="match status" value="1"/>
</dbReference>
<dbReference type="SUPFAM" id="SSF55729">
    <property type="entry name" value="Acyl-CoA N-acyltransferases (Nat)"/>
    <property type="match status" value="1"/>
</dbReference>
<dbReference type="Pfam" id="PF13508">
    <property type="entry name" value="Acetyltransf_7"/>
    <property type="match status" value="1"/>
</dbReference>
<gene>
    <name evidence="2" type="ORF">QBC47DRAFT_394757</name>
</gene>
<dbReference type="InterPro" id="IPR000182">
    <property type="entry name" value="GNAT_dom"/>
</dbReference>
<proteinExistence type="predicted"/>
<organism evidence="2 3">
    <name type="scientific">Echria macrotheca</name>
    <dbReference type="NCBI Taxonomy" id="438768"/>
    <lineage>
        <taxon>Eukaryota</taxon>
        <taxon>Fungi</taxon>
        <taxon>Dikarya</taxon>
        <taxon>Ascomycota</taxon>
        <taxon>Pezizomycotina</taxon>
        <taxon>Sordariomycetes</taxon>
        <taxon>Sordariomycetidae</taxon>
        <taxon>Sordariales</taxon>
        <taxon>Schizotheciaceae</taxon>
        <taxon>Echria</taxon>
    </lineage>
</organism>
<reference evidence="2" key="1">
    <citation type="submission" date="2023-06" db="EMBL/GenBank/DDBJ databases">
        <title>Genome-scale phylogeny and comparative genomics of the fungal order Sordariales.</title>
        <authorList>
            <consortium name="Lawrence Berkeley National Laboratory"/>
            <person name="Hensen N."/>
            <person name="Bonometti L."/>
            <person name="Westerberg I."/>
            <person name="Brannstrom I.O."/>
            <person name="Guillou S."/>
            <person name="Cros-Aarteil S."/>
            <person name="Calhoun S."/>
            <person name="Haridas S."/>
            <person name="Kuo A."/>
            <person name="Mondo S."/>
            <person name="Pangilinan J."/>
            <person name="Riley R."/>
            <person name="Labutti K."/>
            <person name="Andreopoulos B."/>
            <person name="Lipzen A."/>
            <person name="Chen C."/>
            <person name="Yanf M."/>
            <person name="Daum C."/>
            <person name="Ng V."/>
            <person name="Clum A."/>
            <person name="Steindorff A."/>
            <person name="Ohm R."/>
            <person name="Martin F."/>
            <person name="Silar P."/>
            <person name="Natvig D."/>
            <person name="Lalanne C."/>
            <person name="Gautier V."/>
            <person name="Ament-Velasquez S.L."/>
            <person name="Kruys A."/>
            <person name="Hutchinson M.I."/>
            <person name="Powell A.J."/>
            <person name="Barry K."/>
            <person name="Miller A.N."/>
            <person name="Grigoriev I.V."/>
            <person name="Debuchy R."/>
            <person name="Gladieux P."/>
            <person name="Thoren M.H."/>
            <person name="Johannesson H."/>
        </authorList>
    </citation>
    <scope>NUCLEOTIDE SEQUENCE</scope>
    <source>
        <strain evidence="2">PSN4</strain>
    </source>
</reference>
<comment type="caution">
    <text evidence="2">The sequence shown here is derived from an EMBL/GenBank/DDBJ whole genome shotgun (WGS) entry which is preliminary data.</text>
</comment>
<feature type="domain" description="N-acetyltransferase" evidence="1">
    <location>
        <begin position="36"/>
        <end position="206"/>
    </location>
</feature>
<evidence type="ECO:0000313" key="3">
    <source>
        <dbReference type="Proteomes" id="UP001239445"/>
    </source>
</evidence>
<protein>
    <recommendedName>
        <fullName evidence="1">N-acetyltransferase domain-containing protein</fullName>
    </recommendedName>
</protein>
<evidence type="ECO:0000313" key="2">
    <source>
        <dbReference type="EMBL" id="KAK1750181.1"/>
    </source>
</evidence>
<accession>A0AAJ0B203</accession>
<sequence length="214" mass="23699">MWHCGFSLTMTTARETVGWVVERIPKDESGLQFYLSHIRPFRLRMLQLAPEAYSSSFERESAFDDAAWLRRASKPNAWTFAAIQNVANGNRMVISSLILIGPSDKGSEFRDSSIAEKQRRLLMWEVNAVFTEPAFRRRGIGTAVLDAAARYALEEATALDADCVLMLGVMGGNAETGARAMYEKAGFVLVSEDELGLAFEKRLYGRSSVSDAAA</sequence>
<dbReference type="GO" id="GO:0016747">
    <property type="term" value="F:acyltransferase activity, transferring groups other than amino-acyl groups"/>
    <property type="evidence" value="ECO:0007669"/>
    <property type="project" value="InterPro"/>
</dbReference>
<dbReference type="InterPro" id="IPR016181">
    <property type="entry name" value="Acyl_CoA_acyltransferase"/>
</dbReference>
<dbReference type="EMBL" id="MU839849">
    <property type="protein sequence ID" value="KAK1750181.1"/>
    <property type="molecule type" value="Genomic_DNA"/>
</dbReference>
<dbReference type="Proteomes" id="UP001239445">
    <property type="component" value="Unassembled WGS sequence"/>
</dbReference>
<dbReference type="PROSITE" id="PS51186">
    <property type="entry name" value="GNAT"/>
    <property type="match status" value="1"/>
</dbReference>